<gene>
    <name evidence="4" type="ORF">I302_03010</name>
    <name evidence="5" type="ORF">I302_104303</name>
</gene>
<organism evidence="4">
    <name type="scientific">Kwoniella bestiolae CBS 10118</name>
    <dbReference type="NCBI Taxonomy" id="1296100"/>
    <lineage>
        <taxon>Eukaryota</taxon>
        <taxon>Fungi</taxon>
        <taxon>Dikarya</taxon>
        <taxon>Basidiomycota</taxon>
        <taxon>Agaricomycotina</taxon>
        <taxon>Tremellomycetes</taxon>
        <taxon>Tremellales</taxon>
        <taxon>Cryptococcaceae</taxon>
        <taxon>Kwoniella</taxon>
    </lineage>
</organism>
<dbReference type="AlphaFoldDB" id="A0A1B9GAW1"/>
<proteinExistence type="predicted"/>
<reference evidence="5" key="2">
    <citation type="submission" date="2013-07" db="EMBL/GenBank/DDBJ databases">
        <authorList>
            <consortium name="The Broad Institute Genome Sequencing Platform"/>
            <person name="Cuomo C."/>
            <person name="Litvintseva A."/>
            <person name="Chen Y."/>
            <person name="Heitman J."/>
            <person name="Sun S."/>
            <person name="Springer D."/>
            <person name="Dromer F."/>
            <person name="Young S.K."/>
            <person name="Zeng Q."/>
            <person name="Gargeya S."/>
            <person name="Fitzgerald M."/>
            <person name="Abouelleil A."/>
            <person name="Alvarado L."/>
            <person name="Berlin A.M."/>
            <person name="Chapman S.B."/>
            <person name="Dewar J."/>
            <person name="Goldberg J."/>
            <person name="Griggs A."/>
            <person name="Gujja S."/>
            <person name="Hansen M."/>
            <person name="Howarth C."/>
            <person name="Imamovic A."/>
            <person name="Larimer J."/>
            <person name="McCowan C."/>
            <person name="Murphy C."/>
            <person name="Pearson M."/>
            <person name="Priest M."/>
            <person name="Roberts A."/>
            <person name="Saif S."/>
            <person name="Shea T."/>
            <person name="Sykes S."/>
            <person name="Wortman J."/>
            <person name="Nusbaum C."/>
            <person name="Birren B."/>
        </authorList>
    </citation>
    <scope>NUCLEOTIDE SEQUENCE</scope>
    <source>
        <strain evidence="5">CBS 10118</strain>
    </source>
</reference>
<dbReference type="EMBL" id="KI894019">
    <property type="protein sequence ID" value="OCF28159.1"/>
    <property type="molecule type" value="Genomic_DNA"/>
</dbReference>
<reference evidence="5" key="4">
    <citation type="submission" date="2024-02" db="EMBL/GenBank/DDBJ databases">
        <title>Comparative genomics of Cryptococcus and Kwoniella reveals pathogenesis evolution and contrasting modes of karyotype evolution via chromosome fusion or intercentromeric recombination.</title>
        <authorList>
            <person name="Coelho M.A."/>
            <person name="David-Palma M."/>
            <person name="Shea T."/>
            <person name="Bowers K."/>
            <person name="McGinley-Smith S."/>
            <person name="Mohammad A.W."/>
            <person name="Gnirke A."/>
            <person name="Yurkov A.M."/>
            <person name="Nowrousian M."/>
            <person name="Sun S."/>
            <person name="Cuomo C.A."/>
            <person name="Heitman J."/>
        </authorList>
    </citation>
    <scope>NUCLEOTIDE SEQUENCE</scope>
    <source>
        <strain evidence="5">CBS 10118</strain>
    </source>
</reference>
<dbReference type="KEGG" id="kbi:30207409"/>
<feature type="transmembrane region" description="Helical" evidence="2">
    <location>
        <begin position="540"/>
        <end position="564"/>
    </location>
</feature>
<feature type="region of interest" description="Disordered" evidence="1">
    <location>
        <begin position="597"/>
        <end position="648"/>
    </location>
</feature>
<feature type="chain" id="PRO_5042334943" description="Integral membrane protein" evidence="3">
    <location>
        <begin position="21"/>
        <end position="736"/>
    </location>
</feature>
<feature type="transmembrane region" description="Helical" evidence="2">
    <location>
        <begin position="383"/>
        <end position="405"/>
    </location>
</feature>
<reference evidence="4" key="3">
    <citation type="submission" date="2014-01" db="EMBL/GenBank/DDBJ databases">
        <title>Evolution of pathogenesis and genome organization in the Tremellales.</title>
        <authorList>
            <person name="Cuomo C."/>
            <person name="Litvintseva A."/>
            <person name="Heitman J."/>
            <person name="Chen Y."/>
            <person name="Sun S."/>
            <person name="Springer D."/>
            <person name="Dromer F."/>
            <person name="Young S."/>
            <person name="Zeng Q."/>
            <person name="Chapman S."/>
            <person name="Gujja S."/>
            <person name="Saif S."/>
            <person name="Birren B."/>
        </authorList>
    </citation>
    <scope>NUCLEOTIDE SEQUENCE</scope>
    <source>
        <strain evidence="4">CBS 10118</strain>
    </source>
</reference>
<feature type="transmembrane region" description="Helical" evidence="2">
    <location>
        <begin position="503"/>
        <end position="528"/>
    </location>
</feature>
<sequence length="736" mass="82673">MKLRPLSQTILNLILGVTLSSEIGLIRPVGALSEYQVLQVVKGFADSYLAPENVEVARSINSTLFAEDVTGTADLSTNFDGRELSTEYLFGLFVNTAEDPDDPSPFGSPVSYNVTALLVQHNYISTSIKFQFHYPILNETVPVQIDAFMQVNEKSEIQQYDVSFRRWAWATDLLIPKLIPYMAASLNLSNETEQSAILRQYLSTKICKTAMQYCTGANEQYRNEEECMGFLNGREIGEWYRMGEDNLVCRHLHVPMLPLRPSVHCAHIGPTGGDMCIARDYQQVVMDSHFPQGWLAPKYVTPENQDEVQDIDAVSGEELDPLLEIALSPGDSHSWDPTLYATALLGYFLMFYVVSNILWFIYFRRSSIFPTLGLEHQKNIVMYTMNIIFTTIALALELVATPAFAGRYALWEVQCLRTGGVLVSALYIFELIYRLKMRTPMIAHHFLTIIAISFTVTVFEYTQSMSYLNSAVIWLFQATTEQPTFLGLLGYRLDWNPRTVSKILKIAAVQTFIFKTASAIALVVYWGIHQNYAYRSMDKAWTAMVFILAIGLMLTQIWGSWVTYQIAIRIIKQPILSNPALKRSNLAIYQTIRLKPEDQNQSHKRSESSGSGTATNDEEGGYETMVDIPSPGRYPSTTTLNRLPSLSSLREEAKRKRLMSNSDYNIVSEKVNNGLSVNHIHNPAEIPLPQSPLLVSPSTAGSASAKSHEQHLFTAPNSPMDTHNGTRDSASFGRAL</sequence>
<evidence type="ECO:0000313" key="5">
    <source>
        <dbReference type="EMBL" id="WVW82297.1"/>
    </source>
</evidence>
<feature type="signal peptide" evidence="3">
    <location>
        <begin position="1"/>
        <end position="20"/>
    </location>
</feature>
<keyword evidence="6" id="KW-1185">Reference proteome</keyword>
<keyword evidence="3" id="KW-0732">Signal</keyword>
<dbReference type="Proteomes" id="UP000092730">
    <property type="component" value="Chromosome 2"/>
</dbReference>
<feature type="compositionally biased region" description="Polar residues" evidence="1">
    <location>
        <begin position="715"/>
        <end position="729"/>
    </location>
</feature>
<dbReference type="OrthoDB" id="10010954at2759"/>
<feature type="transmembrane region" description="Helical" evidence="2">
    <location>
        <begin position="411"/>
        <end position="429"/>
    </location>
</feature>
<reference evidence="4" key="1">
    <citation type="submission" date="2013-07" db="EMBL/GenBank/DDBJ databases">
        <title>The Genome Sequence of Cryptococcus bestiolae CBS10118.</title>
        <authorList>
            <consortium name="The Broad Institute Genome Sequencing Platform"/>
            <person name="Cuomo C."/>
            <person name="Litvintseva A."/>
            <person name="Chen Y."/>
            <person name="Heitman J."/>
            <person name="Sun S."/>
            <person name="Springer D."/>
            <person name="Dromer F."/>
            <person name="Young S.K."/>
            <person name="Zeng Q."/>
            <person name="Gargeya S."/>
            <person name="Fitzgerald M."/>
            <person name="Abouelleil A."/>
            <person name="Alvarado L."/>
            <person name="Berlin A.M."/>
            <person name="Chapman S.B."/>
            <person name="Dewar J."/>
            <person name="Goldberg J."/>
            <person name="Griggs A."/>
            <person name="Gujja S."/>
            <person name="Hansen M."/>
            <person name="Howarth C."/>
            <person name="Imamovic A."/>
            <person name="Larimer J."/>
            <person name="McCowan C."/>
            <person name="Murphy C."/>
            <person name="Pearson M."/>
            <person name="Priest M."/>
            <person name="Roberts A."/>
            <person name="Saif S."/>
            <person name="Shea T."/>
            <person name="Sykes S."/>
            <person name="Wortman J."/>
            <person name="Nusbaum C."/>
            <person name="Birren B."/>
        </authorList>
    </citation>
    <scope>NUCLEOTIDE SEQUENCE [LARGE SCALE GENOMIC DNA]</scope>
    <source>
        <strain evidence="4">CBS 10118</strain>
    </source>
</reference>
<dbReference type="VEuPathDB" id="FungiDB:I302_03010"/>
<keyword evidence="2" id="KW-0812">Transmembrane</keyword>
<dbReference type="EMBL" id="CP144542">
    <property type="protein sequence ID" value="WVW82297.1"/>
    <property type="molecule type" value="Genomic_DNA"/>
</dbReference>
<feature type="compositionally biased region" description="Polar residues" evidence="1">
    <location>
        <begin position="635"/>
        <end position="648"/>
    </location>
</feature>
<keyword evidence="2" id="KW-1133">Transmembrane helix</keyword>
<feature type="transmembrane region" description="Helical" evidence="2">
    <location>
        <begin position="339"/>
        <end position="362"/>
    </location>
</feature>
<feature type="region of interest" description="Disordered" evidence="1">
    <location>
        <begin position="693"/>
        <end position="736"/>
    </location>
</feature>
<dbReference type="RefSeq" id="XP_019049229.1">
    <property type="nucleotide sequence ID" value="XM_019189667.1"/>
</dbReference>
<keyword evidence="2" id="KW-0472">Membrane</keyword>
<evidence type="ECO:0000256" key="1">
    <source>
        <dbReference type="SAM" id="MobiDB-lite"/>
    </source>
</evidence>
<evidence type="ECO:0000256" key="2">
    <source>
        <dbReference type="SAM" id="Phobius"/>
    </source>
</evidence>
<protein>
    <recommendedName>
        <fullName evidence="7">Integral membrane protein</fullName>
    </recommendedName>
</protein>
<feature type="compositionally biased region" description="Basic and acidic residues" evidence="1">
    <location>
        <begin position="597"/>
        <end position="607"/>
    </location>
</feature>
<evidence type="ECO:0000313" key="4">
    <source>
        <dbReference type="EMBL" id="OCF28159.1"/>
    </source>
</evidence>
<accession>A0A1B9GAW1</accession>
<evidence type="ECO:0008006" key="7">
    <source>
        <dbReference type="Google" id="ProtNLM"/>
    </source>
</evidence>
<feature type="transmembrane region" description="Helical" evidence="2">
    <location>
        <begin position="441"/>
        <end position="459"/>
    </location>
</feature>
<name>A0A1B9GAW1_9TREE</name>
<dbReference type="GeneID" id="30207409"/>
<evidence type="ECO:0000256" key="3">
    <source>
        <dbReference type="SAM" id="SignalP"/>
    </source>
</evidence>
<evidence type="ECO:0000313" key="6">
    <source>
        <dbReference type="Proteomes" id="UP000092730"/>
    </source>
</evidence>